<dbReference type="InterPro" id="IPR040793">
    <property type="entry name" value="CDH1_2_SANT_HL1"/>
</dbReference>
<evidence type="ECO:0000256" key="4">
    <source>
        <dbReference type="ARBA" id="ARBA00022741"/>
    </source>
</evidence>
<dbReference type="InterPro" id="IPR001650">
    <property type="entry name" value="Helicase_C-like"/>
</dbReference>
<feature type="compositionally biased region" description="Basic residues" evidence="12">
    <location>
        <begin position="1568"/>
        <end position="1577"/>
    </location>
</feature>
<dbReference type="EnsemblMetazoa" id="CLYHEMT009578.1">
    <property type="protein sequence ID" value="CLYHEMP009578.1"/>
    <property type="gene ID" value="CLYHEMG009578"/>
</dbReference>
<dbReference type="Gene3D" id="3.40.50.10810">
    <property type="entry name" value="Tandem AAA-ATPase domain"/>
    <property type="match status" value="1"/>
</dbReference>
<dbReference type="PANTHER" id="PTHR45623:SF14">
    <property type="entry name" value="CHROMODOMAIN-HELICASE-DNA-BINDING PROTEIN 1"/>
    <property type="match status" value="1"/>
</dbReference>
<evidence type="ECO:0000256" key="10">
    <source>
        <dbReference type="ARBA" id="ARBA00023242"/>
    </source>
</evidence>
<dbReference type="Pfam" id="PF00176">
    <property type="entry name" value="SNF2-rel_dom"/>
    <property type="match status" value="1"/>
</dbReference>
<dbReference type="InterPro" id="IPR000953">
    <property type="entry name" value="Chromo/chromo_shadow_dom"/>
</dbReference>
<dbReference type="SMART" id="SM01176">
    <property type="entry name" value="DUF4208"/>
    <property type="match status" value="1"/>
</dbReference>
<dbReference type="SUPFAM" id="SSF52540">
    <property type="entry name" value="P-loop containing nucleoside triphosphate hydrolases"/>
    <property type="match status" value="2"/>
</dbReference>
<dbReference type="Gene3D" id="2.40.50.40">
    <property type="match status" value="2"/>
</dbReference>
<dbReference type="Gene3D" id="1.10.10.60">
    <property type="entry name" value="Homeodomain-like"/>
    <property type="match status" value="1"/>
</dbReference>
<feature type="compositionally biased region" description="Basic and acidic residues" evidence="12">
    <location>
        <begin position="1403"/>
        <end position="1418"/>
    </location>
</feature>
<dbReference type="PROSITE" id="PS50013">
    <property type="entry name" value="CHROMO_2"/>
    <property type="match status" value="2"/>
</dbReference>
<protein>
    <recommendedName>
        <fullName evidence="18">DNA helicase</fullName>
    </recommendedName>
</protein>
<feature type="compositionally biased region" description="Acidic residues" evidence="12">
    <location>
        <begin position="1102"/>
        <end position="1115"/>
    </location>
</feature>
<dbReference type="PROSITE" id="PS51194">
    <property type="entry name" value="HELICASE_CTER"/>
    <property type="match status" value="1"/>
</dbReference>
<dbReference type="InterPro" id="IPR023779">
    <property type="entry name" value="Chromodomain_CS"/>
</dbReference>
<dbReference type="InterPro" id="IPR025260">
    <property type="entry name" value="CHD1-like_C"/>
</dbReference>
<dbReference type="GO" id="GO:0005634">
    <property type="term" value="C:nucleus"/>
    <property type="evidence" value="ECO:0007669"/>
    <property type="project" value="UniProtKB-SubCell"/>
</dbReference>
<feature type="compositionally biased region" description="Basic and acidic residues" evidence="12">
    <location>
        <begin position="1648"/>
        <end position="1705"/>
    </location>
</feature>
<feature type="region of interest" description="Disordered" evidence="12">
    <location>
        <begin position="1564"/>
        <end position="1771"/>
    </location>
</feature>
<keyword evidence="6" id="KW-0067">ATP-binding</keyword>
<dbReference type="PROSITE" id="PS00690">
    <property type="entry name" value="DEAH_ATP_HELICASE"/>
    <property type="match status" value="1"/>
</dbReference>
<proteinExistence type="inferred from homology"/>
<feature type="compositionally biased region" description="Basic residues" evidence="12">
    <location>
        <begin position="1379"/>
        <end position="1394"/>
    </location>
</feature>
<evidence type="ECO:0000313" key="16">
    <source>
        <dbReference type="EnsemblMetazoa" id="CLYHEMP009578.1"/>
    </source>
</evidence>
<dbReference type="CDD" id="cd18793">
    <property type="entry name" value="SF2_C_SNF"/>
    <property type="match status" value="1"/>
</dbReference>
<dbReference type="Proteomes" id="UP000594262">
    <property type="component" value="Unplaced"/>
</dbReference>
<feature type="compositionally biased region" description="Low complexity" evidence="12">
    <location>
        <begin position="1743"/>
        <end position="1752"/>
    </location>
</feature>
<reference evidence="16" key="1">
    <citation type="submission" date="2021-01" db="UniProtKB">
        <authorList>
            <consortium name="EnsemblMetazoa"/>
        </authorList>
    </citation>
    <scope>IDENTIFICATION</scope>
</reference>
<dbReference type="GO" id="GO:0016887">
    <property type="term" value="F:ATP hydrolysis activity"/>
    <property type="evidence" value="ECO:0007669"/>
    <property type="project" value="TreeGrafter"/>
</dbReference>
<comment type="similarity">
    <text evidence="2">Belongs to the SNF2/RAD54 helicase family.</text>
</comment>
<evidence type="ECO:0000256" key="12">
    <source>
        <dbReference type="SAM" id="MobiDB-lite"/>
    </source>
</evidence>
<dbReference type="SUPFAM" id="SSF54160">
    <property type="entry name" value="Chromo domain-like"/>
    <property type="match status" value="2"/>
</dbReference>
<evidence type="ECO:0000259" key="15">
    <source>
        <dbReference type="PROSITE" id="PS51194"/>
    </source>
</evidence>
<dbReference type="InterPro" id="IPR056302">
    <property type="entry name" value="CHD1-2/Hrp3_HTH"/>
</dbReference>
<evidence type="ECO:0000256" key="8">
    <source>
        <dbReference type="ARBA" id="ARBA00023125"/>
    </source>
</evidence>
<feature type="compositionally biased region" description="Basic and acidic residues" evidence="12">
    <location>
        <begin position="1350"/>
        <end position="1378"/>
    </location>
</feature>
<keyword evidence="10" id="KW-0539">Nucleus</keyword>
<dbReference type="GO" id="GO:0000785">
    <property type="term" value="C:chromatin"/>
    <property type="evidence" value="ECO:0007669"/>
    <property type="project" value="TreeGrafter"/>
</dbReference>
<evidence type="ECO:0000313" key="17">
    <source>
        <dbReference type="Proteomes" id="UP000594262"/>
    </source>
</evidence>
<dbReference type="Pfam" id="PF00385">
    <property type="entry name" value="Chromo"/>
    <property type="match status" value="2"/>
</dbReference>
<evidence type="ECO:0000256" key="2">
    <source>
        <dbReference type="ARBA" id="ARBA00007025"/>
    </source>
</evidence>
<dbReference type="PANTHER" id="PTHR45623">
    <property type="entry name" value="CHROMODOMAIN-HELICASE-DNA-BINDING PROTEIN 3-RELATED-RELATED"/>
    <property type="match status" value="1"/>
</dbReference>
<dbReference type="GO" id="GO:0003682">
    <property type="term" value="F:chromatin binding"/>
    <property type="evidence" value="ECO:0007669"/>
    <property type="project" value="TreeGrafter"/>
</dbReference>
<keyword evidence="8" id="KW-0238">DNA-binding</keyword>
<dbReference type="Pfam" id="PF23588">
    <property type="entry name" value="HTH_CHD1_Hrp3"/>
    <property type="match status" value="1"/>
</dbReference>
<dbReference type="Pfam" id="PF13907">
    <property type="entry name" value="CHD1-like_C"/>
    <property type="match status" value="1"/>
</dbReference>
<dbReference type="InterPro" id="IPR049730">
    <property type="entry name" value="SNF2/RAD54-like_C"/>
</dbReference>
<feature type="compositionally biased region" description="Basic and acidic residues" evidence="12">
    <location>
        <begin position="108"/>
        <end position="118"/>
    </location>
</feature>
<feature type="compositionally biased region" description="Polar residues" evidence="12">
    <location>
        <begin position="1084"/>
        <end position="1093"/>
    </location>
</feature>
<dbReference type="InterPro" id="IPR000330">
    <property type="entry name" value="SNF2_N"/>
</dbReference>
<dbReference type="InterPro" id="IPR038718">
    <property type="entry name" value="SNF2-like_sf"/>
</dbReference>
<feature type="domain" description="Helicase ATP-binding" evidence="14">
    <location>
        <begin position="498"/>
        <end position="668"/>
    </location>
</feature>
<keyword evidence="4" id="KW-0547">Nucleotide-binding</keyword>
<dbReference type="FunFam" id="3.40.50.10810:FF:000007">
    <property type="entry name" value="Chromodomain-helicase-DNA-binding protein 2 isoform 1"/>
    <property type="match status" value="1"/>
</dbReference>
<dbReference type="InterPro" id="IPR014001">
    <property type="entry name" value="Helicase_ATP-bd"/>
</dbReference>
<feature type="compositionally biased region" description="Basic residues" evidence="12">
    <location>
        <begin position="188"/>
        <end position="208"/>
    </location>
</feature>
<dbReference type="GO" id="GO:0005524">
    <property type="term" value="F:ATP binding"/>
    <property type="evidence" value="ECO:0007669"/>
    <property type="project" value="UniProtKB-KW"/>
</dbReference>
<dbReference type="FunFam" id="3.40.50.300:FF:000130">
    <property type="entry name" value="Chromodomain-helicase-DNA-binding protein 2 isoform 1"/>
    <property type="match status" value="1"/>
</dbReference>
<dbReference type="Gene3D" id="3.40.50.300">
    <property type="entry name" value="P-loop containing nucleotide triphosphate hydrolases"/>
    <property type="match status" value="1"/>
</dbReference>
<comment type="subcellular location">
    <subcellularLocation>
        <location evidence="1">Nucleus</location>
    </subcellularLocation>
</comment>
<evidence type="ECO:0000259" key="13">
    <source>
        <dbReference type="PROSITE" id="PS50013"/>
    </source>
</evidence>
<sequence length="1771" mass="203952">MEQDDLTSNSGSSSESNSDDDDIVEETEETEEIIESSSESEEEITDVSQESQQEDAGDEKPQHPTTNNNQTGSSSSSSSSGESGSSSSGSSSESNDEDTERKPQRRNSNKEKDSKPWEENPDVYGIRRSNRQRKETNQHAIQSSESDEESDESTKKSKRRRKRNDSWVPTLTDSDSAESDSSFEVPQRKNRKNQRNATRGKRTQKSQKTRNISASSDDYGRKSKGRAKKTYSGPKRNAASTVSYKENSDEQTDSDDLIEQDENATQQAQLPEEDVETIEKVVRHRKGWPGQTGAQTTIYADDAEEIAKLGDPDPSKDETELHYLIKWKNWSHLHSTWETKDGLIAQRVKGLKKLDNYIKRMEEIDRWKRHSTPEDVEYFEMQQEMNEDIQKQFQKVERIIAHKFTADSSSGYPDYLCKWHGLPYFECTWEDGALTAKYFQKFIDDYLERERSDTIPNRNAKCLRQRPKFASFKTQPDFIGSEELRLRDYQVDGVNWLVHAWCRDTSVILADEMGLGKTIQTISFLNYLFHKYSLYGPFLVVVPLSTMDAWQREFVKWGPAMNIIVYLGDVNSRTTIQEYEWCFKKNRKLKFNVLLTTYEMLLRDKELLGSLNWAALMIDEAHRLKNEDSLLYRMLINFKTNFRTLITGTPLQNSLKELWSLLHFLMPNKFDDWLEFESQYSVSDKEGLQKLHRDLEPFLLRRVKKDVEKSLPAKVEQILRVEMSQVQKQYYKMILTRNVQELCRELKGAFSGLLNIVVELKKCCNHASLIKPMDQETIDPNILQTLIIGSGKMILLDKLLCRLKETGHRVLIFSQMVRMLDIIADYLVLKRFPYQRLDGSIRGELRKRALDHFNAEGSQDFCFLLSTRAGGLGINLATADTVIIFDSDWNPQNDLQAMARAHRIGQKNQVNIYRFVTKNTIEENIIERAKKKMVLDHLIIQRMDTTGRRILSKSNAPSSNPFNKEELSSILKFGAEDLFKEHDQDHDQKLHAMDIDDILQRAEMQETQEDNSVNEDLLSQFKVVNYAAFNEEEIKAAPASSATPIEKLWEEIIPAEERQKAEEEKIEEMKLKPRSRKAVEKMGTTLSNETSSSKRVKSKEFIEDDFSTSSSDEDAKETTAGTKKASKKQKPLKKEGVKGFTDAEIRRFIKSYKKFARPVTRLDAISEDAELTDKSTSELRELSELLKSSCEQTVKEYEEKLLQDEQFDGKKKGASLKISGVTVNAHSVMKAERDLEPLATCLPEDEKQLKGFRLTIPTRSVHWGLPWGNIEDSMLLVGMLMYGIGNWDTIKNDQTLKLTNKILPTGKGKPQEKQLMSRGEYLLRLLRESQTDNPKQKKIKLKIKTSSIKSESKASSDHKKQDVSDEKPATVTLEEKPKKEKKKKSEKSEKKKKNEKSSSASNKTKDKGGSEENEIAVKEIGELDDATFKSCKEKMRAEKKSLQQLHQPDQESSEQAQLQATKKCLLKIGDHIEKTLTTEFQHDQPLAENWRSKLWTFVSKFTELGASKLFKLYRTACRKRDSHKKEIQKMKANHTSTLQEVGKTVISTDRVELEEARKKALGLDAKSAPKKIPKIKHKNENKIKTKESWDPRRDYKHFGSKGTSSTDQLKNNRNPSPMTGGSDKTKYNNNDNKTESKNNEGGGGKALTYREWKEQQQKRNEEKAPSKHERPFKERKYADYDEKPAQHNKYYEAPRRPKYARDFAPMHENSPRTSQSPSYYGGYDRNERGYQQQQSYPRKRTISNNSDSTNSSDVKKFKEYEQVSPEPGEIT</sequence>
<dbReference type="FunFam" id="2.40.50.40:FF:000014">
    <property type="entry name" value="Chromodomain-helicase-DNA-binding protein 2 isoform 1"/>
    <property type="match status" value="1"/>
</dbReference>
<feature type="compositionally biased region" description="Basic and acidic residues" evidence="12">
    <location>
        <begin position="1578"/>
        <end position="1597"/>
    </location>
</feature>
<evidence type="ECO:0000256" key="9">
    <source>
        <dbReference type="ARBA" id="ARBA00023163"/>
    </source>
</evidence>
<dbReference type="OrthoDB" id="5857104at2759"/>
<evidence type="ECO:0000256" key="5">
    <source>
        <dbReference type="ARBA" id="ARBA00022801"/>
    </source>
</evidence>
<evidence type="ECO:0000256" key="11">
    <source>
        <dbReference type="ARBA" id="ARBA00049360"/>
    </source>
</evidence>
<dbReference type="InterPro" id="IPR016197">
    <property type="entry name" value="Chromo-like_dom_sf"/>
</dbReference>
<dbReference type="Pfam" id="PF18375">
    <property type="entry name" value="CDH1_2_SANT_HL1"/>
    <property type="match status" value="1"/>
</dbReference>
<keyword evidence="17" id="KW-1185">Reference proteome</keyword>
<keyword evidence="5" id="KW-0378">Hydrolase</keyword>
<evidence type="ECO:0000256" key="7">
    <source>
        <dbReference type="ARBA" id="ARBA00023015"/>
    </source>
</evidence>
<keyword evidence="3" id="KW-0677">Repeat</keyword>
<evidence type="ECO:0000256" key="1">
    <source>
        <dbReference type="ARBA" id="ARBA00004123"/>
    </source>
</evidence>
<feature type="compositionally biased region" description="Polar residues" evidence="12">
    <location>
        <begin position="1601"/>
        <end position="1619"/>
    </location>
</feature>
<dbReference type="SMART" id="SM00490">
    <property type="entry name" value="HELICc"/>
    <property type="match status" value="1"/>
</dbReference>
<feature type="region of interest" description="Disordered" evidence="12">
    <location>
        <begin position="1059"/>
        <end position="1135"/>
    </location>
</feature>
<keyword evidence="9" id="KW-0804">Transcription</keyword>
<feature type="compositionally biased region" description="Acidic residues" evidence="12">
    <location>
        <begin position="17"/>
        <end position="45"/>
    </location>
</feature>
<dbReference type="Gene3D" id="6.10.140.1440">
    <property type="match status" value="1"/>
</dbReference>
<evidence type="ECO:0000259" key="14">
    <source>
        <dbReference type="PROSITE" id="PS51192"/>
    </source>
</evidence>
<dbReference type="GO" id="GO:0042393">
    <property type="term" value="F:histone binding"/>
    <property type="evidence" value="ECO:0007669"/>
    <property type="project" value="TreeGrafter"/>
</dbReference>
<dbReference type="PROSITE" id="PS51192">
    <property type="entry name" value="HELICASE_ATP_BIND_1"/>
    <property type="match status" value="1"/>
</dbReference>
<evidence type="ECO:0008006" key="18">
    <source>
        <dbReference type="Google" id="ProtNLM"/>
    </source>
</evidence>
<feature type="region of interest" description="Disordered" evidence="12">
    <location>
        <begin position="1326"/>
        <end position="1418"/>
    </location>
</feature>
<dbReference type="InterPro" id="IPR023780">
    <property type="entry name" value="Chromo_domain"/>
</dbReference>
<feature type="compositionally biased region" description="Basic and acidic residues" evidence="12">
    <location>
        <begin position="1059"/>
        <end position="1071"/>
    </location>
</feature>
<feature type="domain" description="Chromo" evidence="13">
    <location>
        <begin position="394"/>
        <end position="458"/>
    </location>
</feature>
<dbReference type="InterPro" id="IPR002464">
    <property type="entry name" value="DNA/RNA_helicase_DEAH_CS"/>
</dbReference>
<organism evidence="16 17">
    <name type="scientific">Clytia hemisphaerica</name>
    <dbReference type="NCBI Taxonomy" id="252671"/>
    <lineage>
        <taxon>Eukaryota</taxon>
        <taxon>Metazoa</taxon>
        <taxon>Cnidaria</taxon>
        <taxon>Hydrozoa</taxon>
        <taxon>Hydroidolina</taxon>
        <taxon>Leptothecata</taxon>
        <taxon>Obeliida</taxon>
        <taxon>Clytiidae</taxon>
        <taxon>Clytia</taxon>
    </lineage>
</organism>
<dbReference type="Pfam" id="PF00271">
    <property type="entry name" value="Helicase_C"/>
    <property type="match status" value="1"/>
</dbReference>
<name>A0A7M5V8U1_9CNID</name>
<dbReference type="SMART" id="SM00298">
    <property type="entry name" value="CHROMO"/>
    <property type="match status" value="2"/>
</dbReference>
<feature type="region of interest" description="Disordered" evidence="12">
    <location>
        <begin position="1"/>
        <end position="255"/>
    </location>
</feature>
<evidence type="ECO:0000256" key="3">
    <source>
        <dbReference type="ARBA" id="ARBA00022737"/>
    </source>
</evidence>
<dbReference type="GeneID" id="136819025"/>
<feature type="domain" description="Chromo" evidence="13">
    <location>
        <begin position="301"/>
        <end position="369"/>
    </location>
</feature>
<dbReference type="PROSITE" id="PS00598">
    <property type="entry name" value="CHROMO_1"/>
    <property type="match status" value="2"/>
</dbReference>
<evidence type="ECO:0000256" key="6">
    <source>
        <dbReference type="ARBA" id="ARBA00022840"/>
    </source>
</evidence>
<dbReference type="CDD" id="cd18661">
    <property type="entry name" value="CD2_tandem_CHD1-2_like"/>
    <property type="match status" value="1"/>
</dbReference>
<keyword evidence="7" id="KW-0805">Transcription regulation</keyword>
<dbReference type="RefSeq" id="XP_066931283.1">
    <property type="nucleotide sequence ID" value="XM_067075182.1"/>
</dbReference>
<accession>A0A7M5V8U1</accession>
<dbReference type="CDD" id="cd18666">
    <property type="entry name" value="CD1_tandem_CHD1-2_like"/>
    <property type="match status" value="1"/>
</dbReference>
<dbReference type="InterPro" id="IPR027417">
    <property type="entry name" value="P-loop_NTPase"/>
</dbReference>
<dbReference type="SMART" id="SM00487">
    <property type="entry name" value="DEXDc"/>
    <property type="match status" value="1"/>
</dbReference>
<dbReference type="GO" id="GO:0034728">
    <property type="term" value="P:nucleosome organization"/>
    <property type="evidence" value="ECO:0007669"/>
    <property type="project" value="TreeGrafter"/>
</dbReference>
<feature type="domain" description="Helicase C-terminal" evidence="15">
    <location>
        <begin position="795"/>
        <end position="946"/>
    </location>
</feature>
<feature type="compositionally biased region" description="Low complexity" evidence="12">
    <location>
        <begin position="72"/>
        <end position="93"/>
    </location>
</feature>
<feature type="compositionally biased region" description="Low complexity" evidence="12">
    <location>
        <begin position="1"/>
        <end position="16"/>
    </location>
</feature>
<dbReference type="GO" id="GO:0003677">
    <property type="term" value="F:DNA binding"/>
    <property type="evidence" value="ECO:0007669"/>
    <property type="project" value="UniProtKB-KW"/>
</dbReference>
<comment type="catalytic activity">
    <reaction evidence="11">
        <text>ATP + H2O = ADP + phosphate + H(+)</text>
        <dbReference type="Rhea" id="RHEA:13065"/>
        <dbReference type="ChEBI" id="CHEBI:15377"/>
        <dbReference type="ChEBI" id="CHEBI:15378"/>
        <dbReference type="ChEBI" id="CHEBI:30616"/>
        <dbReference type="ChEBI" id="CHEBI:43474"/>
        <dbReference type="ChEBI" id="CHEBI:456216"/>
    </reaction>
</comment>
<dbReference type="GO" id="GO:0140658">
    <property type="term" value="F:ATP-dependent chromatin remodeler activity"/>
    <property type="evidence" value="ECO:0007669"/>
    <property type="project" value="TreeGrafter"/>
</dbReference>